<sequence>MGQLSGLTKAFVIFNLLNYLSADLFTSVADLQRLLHAEKDIPELINTYIAQENARLANLKSVVSKYQINNDQLQKTEQHMERARRKMRSDTAESFLQNISSSGQAMFPNDEDLSGAVIGLLRLQDTYRLDTKQLANGVVLDTKLARKCLHLTASK</sequence>
<keyword evidence="2" id="KW-0732">Signal</keyword>
<dbReference type="GO" id="GO:0004656">
    <property type="term" value="F:procollagen-proline 4-dioxygenase activity"/>
    <property type="evidence" value="ECO:0007669"/>
    <property type="project" value="InterPro"/>
</dbReference>
<dbReference type="AlphaFoldDB" id="A0A915DK77"/>
<evidence type="ECO:0000313" key="5">
    <source>
        <dbReference type="WBParaSite" id="jg20458"/>
    </source>
</evidence>
<dbReference type="InterPro" id="IPR013547">
    <property type="entry name" value="P4H_N"/>
</dbReference>
<dbReference type="Pfam" id="PF08336">
    <property type="entry name" value="P4Ha_N"/>
    <property type="match status" value="1"/>
</dbReference>
<keyword evidence="4" id="KW-1185">Reference proteome</keyword>
<dbReference type="InterPro" id="IPR011990">
    <property type="entry name" value="TPR-like_helical_dom_sf"/>
</dbReference>
<evidence type="ECO:0000256" key="2">
    <source>
        <dbReference type="SAM" id="SignalP"/>
    </source>
</evidence>
<protein>
    <submittedName>
        <fullName evidence="5">Prolyl 4-hydroxylase alpha-subunit N-terminal domain-containing protein</fullName>
    </submittedName>
</protein>
<feature type="domain" description="Prolyl 4-hydroxylase N-terminal" evidence="3">
    <location>
        <begin position="81"/>
        <end position="139"/>
    </location>
</feature>
<name>A0A915DK77_9BILA</name>
<feature type="coiled-coil region" evidence="1">
    <location>
        <begin position="49"/>
        <end position="93"/>
    </location>
</feature>
<keyword evidence="1" id="KW-0175">Coiled coil</keyword>
<evidence type="ECO:0000259" key="3">
    <source>
        <dbReference type="Pfam" id="PF08336"/>
    </source>
</evidence>
<evidence type="ECO:0000313" key="4">
    <source>
        <dbReference type="Proteomes" id="UP000887574"/>
    </source>
</evidence>
<accession>A0A915DK77</accession>
<dbReference type="Gene3D" id="1.25.40.10">
    <property type="entry name" value="Tetratricopeptide repeat domain"/>
    <property type="match status" value="1"/>
</dbReference>
<dbReference type="GO" id="GO:0005783">
    <property type="term" value="C:endoplasmic reticulum"/>
    <property type="evidence" value="ECO:0007669"/>
    <property type="project" value="InterPro"/>
</dbReference>
<dbReference type="WBParaSite" id="jg20458">
    <property type="protein sequence ID" value="jg20458"/>
    <property type="gene ID" value="jg20458"/>
</dbReference>
<feature type="signal peptide" evidence="2">
    <location>
        <begin position="1"/>
        <end position="22"/>
    </location>
</feature>
<proteinExistence type="predicted"/>
<dbReference type="Proteomes" id="UP000887574">
    <property type="component" value="Unplaced"/>
</dbReference>
<organism evidence="4 5">
    <name type="scientific">Ditylenchus dipsaci</name>
    <dbReference type="NCBI Taxonomy" id="166011"/>
    <lineage>
        <taxon>Eukaryota</taxon>
        <taxon>Metazoa</taxon>
        <taxon>Ecdysozoa</taxon>
        <taxon>Nematoda</taxon>
        <taxon>Chromadorea</taxon>
        <taxon>Rhabditida</taxon>
        <taxon>Tylenchina</taxon>
        <taxon>Tylenchomorpha</taxon>
        <taxon>Sphaerularioidea</taxon>
        <taxon>Anguinidae</taxon>
        <taxon>Anguininae</taxon>
        <taxon>Ditylenchus</taxon>
    </lineage>
</organism>
<evidence type="ECO:0000256" key="1">
    <source>
        <dbReference type="SAM" id="Coils"/>
    </source>
</evidence>
<feature type="chain" id="PRO_5037824653" evidence="2">
    <location>
        <begin position="23"/>
        <end position="155"/>
    </location>
</feature>
<reference evidence="5" key="1">
    <citation type="submission" date="2022-11" db="UniProtKB">
        <authorList>
            <consortium name="WormBaseParasite"/>
        </authorList>
    </citation>
    <scope>IDENTIFICATION</scope>
</reference>